<sequence length="290" mass="32465">MSLPHSPRKPLPAHVVVTGNEKGGSGKTTVAMHLAVGLLHLGFRVGCIDLDSRQQSLARYIQNREAWIAQHRLPLAMPESAVIAGSTADSRQEAVREEQEAFAQVLAAFSRSCDFVIIDCPGSDAPLARTAHMFADTLITPINDSLLDLDLIARLNPLDWQLQGAGVYSDLVWTLRSKRRAERRPGIDWVVTRSRVGALADRNKQKMTDSLSRIQQVLGFRLAEGFGERIIYRYLFLWGLTVLDLRGAGLDMEMTRSHLAARREVLALIRMLWLPNVDERLDRLLARDPL</sequence>
<name>A0A1J5RXC1_9ZZZZ</name>
<protein>
    <submittedName>
        <fullName evidence="1">ATPase MipZ</fullName>
    </submittedName>
</protein>
<accession>A0A1J5RXC1</accession>
<dbReference type="AlphaFoldDB" id="A0A1J5RXC1"/>
<reference evidence="1" key="1">
    <citation type="submission" date="2016-10" db="EMBL/GenBank/DDBJ databases">
        <title>Sequence of Gallionella enrichment culture.</title>
        <authorList>
            <person name="Poehlein A."/>
            <person name="Muehling M."/>
            <person name="Daniel R."/>
        </authorList>
    </citation>
    <scope>NUCLEOTIDE SEQUENCE</scope>
</reference>
<dbReference type="PANTHER" id="PTHR13696">
    <property type="entry name" value="P-LOOP CONTAINING NUCLEOSIDE TRIPHOSPHATE HYDROLASE"/>
    <property type="match status" value="1"/>
</dbReference>
<dbReference type="InterPro" id="IPR015223">
    <property type="entry name" value="MipZ"/>
</dbReference>
<gene>
    <name evidence="1" type="ORF">GALL_175920</name>
</gene>
<dbReference type="EMBL" id="MLJW01000096">
    <property type="protein sequence ID" value="OIR00339.1"/>
    <property type="molecule type" value="Genomic_DNA"/>
</dbReference>
<comment type="caution">
    <text evidence="1">The sequence shown here is derived from an EMBL/GenBank/DDBJ whole genome shotgun (WGS) entry which is preliminary data.</text>
</comment>
<proteinExistence type="predicted"/>
<dbReference type="CDD" id="cd02042">
    <property type="entry name" value="ParAB_family"/>
    <property type="match status" value="1"/>
</dbReference>
<dbReference type="Pfam" id="PF09140">
    <property type="entry name" value="MipZ"/>
    <property type="match status" value="1"/>
</dbReference>
<dbReference type="PANTHER" id="PTHR13696:SF96">
    <property type="entry name" value="COBQ_COBB_MIND_PARA NUCLEOTIDE BINDING DOMAIN-CONTAINING PROTEIN"/>
    <property type="match status" value="1"/>
</dbReference>
<dbReference type="InterPro" id="IPR050678">
    <property type="entry name" value="DNA_Partitioning_ATPase"/>
</dbReference>
<dbReference type="SUPFAM" id="SSF52540">
    <property type="entry name" value="P-loop containing nucleoside triphosphate hydrolases"/>
    <property type="match status" value="1"/>
</dbReference>
<evidence type="ECO:0000313" key="1">
    <source>
        <dbReference type="EMBL" id="OIR00339.1"/>
    </source>
</evidence>
<dbReference type="Gene3D" id="3.40.50.300">
    <property type="entry name" value="P-loop containing nucleotide triphosphate hydrolases"/>
    <property type="match status" value="1"/>
</dbReference>
<dbReference type="InterPro" id="IPR027417">
    <property type="entry name" value="P-loop_NTPase"/>
</dbReference>
<organism evidence="1">
    <name type="scientific">mine drainage metagenome</name>
    <dbReference type="NCBI Taxonomy" id="410659"/>
    <lineage>
        <taxon>unclassified sequences</taxon>
        <taxon>metagenomes</taxon>
        <taxon>ecological metagenomes</taxon>
    </lineage>
</organism>